<keyword evidence="4" id="KW-1003">Cell membrane</keyword>
<dbReference type="Proteomes" id="UP000008315">
    <property type="component" value="Chromosome"/>
</dbReference>
<dbReference type="STRING" id="1091494.MEALZ_3266"/>
<evidence type="ECO:0000256" key="5">
    <source>
        <dbReference type="ARBA" id="ARBA00022692"/>
    </source>
</evidence>
<protein>
    <submittedName>
        <fullName evidence="10">ABC-2 type transporter superfamily</fullName>
    </submittedName>
</protein>
<dbReference type="PATRIC" id="fig|271065.3.peg.3361"/>
<keyword evidence="3" id="KW-0813">Transport</keyword>
<dbReference type="AlphaFoldDB" id="G4T4C0"/>
<reference evidence="11" key="1">
    <citation type="journal article" date="2012" name="J. Bacteriol.">
        <title>Genome sequence of the haloalkaliphilic methanotrophic bacterium Methylomicrobium alcaliphilum 20Z.</title>
        <authorList>
            <person name="Vuilleumier S."/>
            <person name="Khmelenina V.N."/>
            <person name="Bringel F."/>
            <person name="Reshetnikov A.S."/>
            <person name="Lajus A."/>
            <person name="Mangenot S."/>
            <person name="Rouy Z."/>
            <person name="Op den Camp H.J."/>
            <person name="Jetten M.S."/>
            <person name="Dispirito A.A."/>
            <person name="Dunfield P."/>
            <person name="Klotz M.G."/>
            <person name="Semrau J.D."/>
            <person name="Stein L.Y."/>
            <person name="Barbe V."/>
            <person name="Medigue C."/>
            <person name="Trotsenko Y.A."/>
            <person name="Kalyuzhnaya M.G."/>
        </authorList>
    </citation>
    <scope>NUCLEOTIDE SEQUENCE [LARGE SCALE GENOMIC DNA]</scope>
    <source>
        <strain evidence="11">DSM 19304 / NCIMB 14124 / VKM B-2133 / 20Z</strain>
    </source>
</reference>
<evidence type="ECO:0000256" key="7">
    <source>
        <dbReference type="ARBA" id="ARBA00023136"/>
    </source>
</evidence>
<keyword evidence="7 8" id="KW-0472">Membrane</keyword>
<keyword evidence="5 8" id="KW-0812">Transmembrane</keyword>
<dbReference type="EMBL" id="FO082060">
    <property type="protein sequence ID" value="CCE24931.1"/>
    <property type="molecule type" value="Genomic_DNA"/>
</dbReference>
<dbReference type="RefSeq" id="WP_014149689.1">
    <property type="nucleotide sequence ID" value="NC_016112.1"/>
</dbReference>
<comment type="subcellular location">
    <subcellularLocation>
        <location evidence="1">Cell inner membrane</location>
        <topology evidence="1">Multi-pass membrane protein</topology>
    </subcellularLocation>
</comment>
<keyword evidence="6 8" id="KW-1133">Transmembrane helix</keyword>
<dbReference type="InterPro" id="IPR013525">
    <property type="entry name" value="ABC2_TM"/>
</dbReference>
<evidence type="ECO:0000256" key="3">
    <source>
        <dbReference type="ARBA" id="ARBA00022448"/>
    </source>
</evidence>
<feature type="transmembrane region" description="Helical" evidence="8">
    <location>
        <begin position="252"/>
        <end position="271"/>
    </location>
</feature>
<evidence type="ECO:0000313" key="11">
    <source>
        <dbReference type="Proteomes" id="UP000008315"/>
    </source>
</evidence>
<name>G4T4C0_META2</name>
<dbReference type="KEGG" id="mah:MEALZ_3266"/>
<dbReference type="HOGENOM" id="CLU_060703_2_1_6"/>
<evidence type="ECO:0000256" key="4">
    <source>
        <dbReference type="ARBA" id="ARBA00022475"/>
    </source>
</evidence>
<dbReference type="PANTHER" id="PTHR30413:SF8">
    <property type="entry name" value="TRANSPORT PERMEASE PROTEIN"/>
    <property type="match status" value="1"/>
</dbReference>
<dbReference type="GO" id="GO:0005886">
    <property type="term" value="C:plasma membrane"/>
    <property type="evidence" value="ECO:0007669"/>
    <property type="project" value="UniProtKB-SubCell"/>
</dbReference>
<feature type="transmembrane region" description="Helical" evidence="8">
    <location>
        <begin position="53"/>
        <end position="73"/>
    </location>
</feature>
<evidence type="ECO:0000259" key="9">
    <source>
        <dbReference type="Pfam" id="PF01061"/>
    </source>
</evidence>
<evidence type="ECO:0000256" key="6">
    <source>
        <dbReference type="ARBA" id="ARBA00022989"/>
    </source>
</evidence>
<sequence length="282" mass="31963">MKIQSNNTKIYMARRNGHKTRIWQEMFTDLIASRELIWRLIIRDFSVRYRQSILGYVWAVLPQIVTVAIFTFLSRHRVFDMGPTDLPYVIHALWSISVWQLFAGCLIGCTNSLVNAGSLVTKINFPKEALVFAAMGQASLDFMIRLIPVTVVFIWYGFVPSWHSVFIPLILIAVLLMALGAGFIMAIINLVLRDMGNMLSMVLTFGMFLAPILYPPPVREPFNIVNVANPFSPLLIATQNLLAGHTLMQPDLIAYMAIFSVGVFLLGWRTFHITMPRIAERA</sequence>
<keyword evidence="11" id="KW-1185">Reference proteome</keyword>
<feature type="transmembrane region" description="Helical" evidence="8">
    <location>
        <begin position="195"/>
        <end position="214"/>
    </location>
</feature>
<dbReference type="GO" id="GO:0015920">
    <property type="term" value="P:lipopolysaccharide transport"/>
    <property type="evidence" value="ECO:0007669"/>
    <property type="project" value="TreeGrafter"/>
</dbReference>
<dbReference type="GO" id="GO:0140359">
    <property type="term" value="F:ABC-type transporter activity"/>
    <property type="evidence" value="ECO:0007669"/>
    <property type="project" value="InterPro"/>
</dbReference>
<evidence type="ECO:0000256" key="2">
    <source>
        <dbReference type="ARBA" id="ARBA00007783"/>
    </source>
</evidence>
<proteinExistence type="inferred from homology"/>
<dbReference type="Pfam" id="PF01061">
    <property type="entry name" value="ABC2_membrane"/>
    <property type="match status" value="1"/>
</dbReference>
<feature type="transmembrane region" description="Helical" evidence="8">
    <location>
        <begin position="93"/>
        <end position="121"/>
    </location>
</feature>
<evidence type="ECO:0000256" key="1">
    <source>
        <dbReference type="ARBA" id="ARBA00004429"/>
    </source>
</evidence>
<feature type="transmembrane region" description="Helical" evidence="8">
    <location>
        <begin position="142"/>
        <end position="159"/>
    </location>
</feature>
<feature type="domain" description="ABC-2 type transporter transmembrane" evidence="9">
    <location>
        <begin position="36"/>
        <end position="235"/>
    </location>
</feature>
<accession>G4T4C0</accession>
<evidence type="ECO:0000256" key="8">
    <source>
        <dbReference type="SAM" id="Phobius"/>
    </source>
</evidence>
<feature type="transmembrane region" description="Helical" evidence="8">
    <location>
        <begin position="165"/>
        <end position="188"/>
    </location>
</feature>
<gene>
    <name evidence="10" type="ordered locus">MEALZ_3266</name>
</gene>
<dbReference type="PANTHER" id="PTHR30413">
    <property type="entry name" value="INNER MEMBRANE TRANSPORT PERMEASE"/>
    <property type="match status" value="1"/>
</dbReference>
<comment type="similarity">
    <text evidence="2">Belongs to the ABC-2 integral membrane protein family.</text>
</comment>
<evidence type="ECO:0000313" key="10">
    <source>
        <dbReference type="EMBL" id="CCE24931.1"/>
    </source>
</evidence>
<organism evidence="10 11">
    <name type="scientific">Methylotuvimicrobium alcaliphilum (strain DSM 19304 / NCIMB 14124 / VKM B-2133 / 20Z)</name>
    <name type="common">Methylomicrobium alcaliphilum</name>
    <dbReference type="NCBI Taxonomy" id="1091494"/>
    <lineage>
        <taxon>Bacteria</taxon>
        <taxon>Pseudomonadati</taxon>
        <taxon>Pseudomonadota</taxon>
        <taxon>Gammaproteobacteria</taxon>
        <taxon>Methylococcales</taxon>
        <taxon>Methylococcaceae</taxon>
        <taxon>Methylotuvimicrobium</taxon>
    </lineage>
</organism>